<dbReference type="AlphaFoldDB" id="A0A2V2URQ1"/>
<dbReference type="VEuPathDB" id="TriTrypDB:C3747_54g145"/>
<reference evidence="2 3" key="1">
    <citation type="journal article" date="2018" name="Microb. Genom.">
        <title>Expanding an expanded genome: long-read sequencing of Trypanosoma cruzi.</title>
        <authorList>
            <person name="Berna L."/>
            <person name="Rodriguez M."/>
            <person name="Chiribao M.L."/>
            <person name="Parodi-Talice A."/>
            <person name="Pita S."/>
            <person name="Rijo G."/>
            <person name="Alvarez-Valin F."/>
            <person name="Robello C."/>
        </authorList>
    </citation>
    <scope>NUCLEOTIDE SEQUENCE [LARGE SCALE GENOMIC DNA]</scope>
    <source>
        <strain evidence="2 3">Dm28c</strain>
    </source>
</reference>
<dbReference type="EMBL" id="PRFA01000143">
    <property type="protein sequence ID" value="PWU85822.1"/>
    <property type="molecule type" value="Genomic_DNA"/>
</dbReference>
<proteinExistence type="predicted"/>
<dbReference type="VEuPathDB" id="TriTrypDB:TcYC6_0046260"/>
<feature type="region of interest" description="Disordered" evidence="1">
    <location>
        <begin position="197"/>
        <end position="338"/>
    </location>
</feature>
<dbReference type="VEuPathDB" id="TriTrypDB:BCY84_03562"/>
<dbReference type="VEuPathDB" id="TriTrypDB:ECC02_005965"/>
<comment type="caution">
    <text evidence="2">The sequence shown here is derived from an EMBL/GenBank/DDBJ whole genome shotgun (WGS) entry which is preliminary data.</text>
</comment>
<dbReference type="VEuPathDB" id="TriTrypDB:C4B63_143g29"/>
<dbReference type="VEuPathDB" id="TriTrypDB:TcCLB.508175.300"/>
<feature type="compositionally biased region" description="Polar residues" evidence="1">
    <location>
        <begin position="276"/>
        <end position="287"/>
    </location>
</feature>
<name>A0A2V2URQ1_TRYCR</name>
<feature type="compositionally biased region" description="Low complexity" evidence="1">
    <location>
        <begin position="197"/>
        <end position="207"/>
    </location>
</feature>
<dbReference type="Proteomes" id="UP000246121">
    <property type="component" value="Unassembled WGS sequence"/>
</dbReference>
<accession>A0A2V2URQ1</accession>
<gene>
    <name evidence="2" type="ORF">C4B63_143g29</name>
</gene>
<protein>
    <submittedName>
        <fullName evidence="2">Uncharacterized protein</fullName>
    </submittedName>
</protein>
<dbReference type="VEuPathDB" id="TriTrypDB:TCSYLVIO_001816"/>
<dbReference type="OrthoDB" id="244283at2759"/>
<organism evidence="2 3">
    <name type="scientific">Trypanosoma cruzi</name>
    <dbReference type="NCBI Taxonomy" id="5693"/>
    <lineage>
        <taxon>Eukaryota</taxon>
        <taxon>Discoba</taxon>
        <taxon>Euglenozoa</taxon>
        <taxon>Kinetoplastea</taxon>
        <taxon>Metakinetoplastina</taxon>
        <taxon>Trypanosomatida</taxon>
        <taxon>Trypanosomatidae</taxon>
        <taxon>Trypanosoma</taxon>
        <taxon>Schizotrypanum</taxon>
    </lineage>
</organism>
<evidence type="ECO:0000313" key="2">
    <source>
        <dbReference type="EMBL" id="PWU85822.1"/>
    </source>
</evidence>
<feature type="region of interest" description="Disordered" evidence="1">
    <location>
        <begin position="50"/>
        <end position="79"/>
    </location>
</feature>
<dbReference type="VEuPathDB" id="TriTrypDB:TcCL_NonESM04935"/>
<evidence type="ECO:0000256" key="1">
    <source>
        <dbReference type="SAM" id="MobiDB-lite"/>
    </source>
</evidence>
<sequence length="338" mass="36864">MIPKLNINSILEMSGKSREQNAAGGNRMEAMRTPQEMLSSTPLRVRSTVKSVPRIPHDGSPTHSWRSSATTKFEESGSGFDLPRRAEELSYVLGGNVLQIQDVQTLQLKAVEMAERLLRMEEWYKEQLHERSSYLEHRLMQLTASTVGGCSQPASPPIDRLVAPAIIRSRQVPSSTTTGLCRPTLNVGAAASIRQNAVPAAPNTPNAGLANSRTPDSSRHLIHHRNTTPVRDPPVSSQSAALRHTPFSRRPNRDGGLNSGGRSKGSGIERRKLRSASLTISRGSRGSSDAGIEELVDDSSRRRKKRRSLASPLLVAVPVTNNTPKHQRPSSGRLGHTP</sequence>
<dbReference type="VEuPathDB" id="TriTrypDB:TcBrA4_0088410"/>
<feature type="compositionally biased region" description="Polar residues" evidence="1">
    <location>
        <begin position="61"/>
        <end position="71"/>
    </location>
</feature>
<dbReference type="VEuPathDB" id="TriTrypDB:TCDM_01816"/>
<dbReference type="VEuPathDB" id="TriTrypDB:TcCLB.509149.70"/>
<evidence type="ECO:0000313" key="3">
    <source>
        <dbReference type="Proteomes" id="UP000246121"/>
    </source>
</evidence>
<dbReference type="VEuPathDB" id="TriTrypDB:TcG_01643"/>
<dbReference type="VEuPathDB" id="TriTrypDB:Tc_MARK_627"/>